<reference evidence="11" key="1">
    <citation type="journal article" date="2023" name="BMC Genomics">
        <title>Chromosome-level genome assemblies of Cutaneotrichosporon spp. (Trichosporonales, Basidiomycota) reveal imbalanced evolution between nucleotide sequences and chromosome synteny.</title>
        <authorList>
            <person name="Kobayashi Y."/>
            <person name="Kayamori A."/>
            <person name="Aoki K."/>
            <person name="Shiwa Y."/>
            <person name="Matsutani M."/>
            <person name="Fujita N."/>
            <person name="Sugita T."/>
            <person name="Iwasaki W."/>
            <person name="Tanaka N."/>
            <person name="Takashima M."/>
        </authorList>
    </citation>
    <scope>NUCLEOTIDE SEQUENCE</scope>
    <source>
        <strain evidence="11">HIS016</strain>
    </source>
</reference>
<comment type="subcellular location">
    <subcellularLocation>
        <location evidence="1">Cytoplasm</location>
    </subcellularLocation>
    <subcellularLocation>
        <location evidence="2">Nucleus</location>
        <location evidence="2">Nucleolus</location>
    </subcellularLocation>
</comment>
<accession>A0AAD3YAJ8</accession>
<keyword evidence="4" id="KW-0963">Cytoplasm</keyword>
<dbReference type="GO" id="GO:0071038">
    <property type="term" value="P:TRAMP-dependent tRNA surveillance pathway"/>
    <property type="evidence" value="ECO:0007669"/>
    <property type="project" value="TreeGrafter"/>
</dbReference>
<protein>
    <recommendedName>
        <fullName evidence="9">Ribosomal RNA-processing protein 43</fullName>
    </recommendedName>
</protein>
<name>A0AAD3YAJ8_9TREE</name>
<keyword evidence="5" id="KW-0698">rRNA processing</keyword>
<proteinExistence type="inferred from homology"/>
<keyword evidence="8" id="KW-0539">Nucleus</keyword>
<keyword evidence="7" id="KW-0694">RNA-binding</keyword>
<comment type="caution">
    <text evidence="11">The sequence shown here is derived from an EMBL/GenBank/DDBJ whole genome shotgun (WGS) entry which is preliminary data.</text>
</comment>
<dbReference type="AlphaFoldDB" id="A0AAD3YAJ8"/>
<evidence type="ECO:0000256" key="6">
    <source>
        <dbReference type="ARBA" id="ARBA00022835"/>
    </source>
</evidence>
<evidence type="ECO:0000256" key="7">
    <source>
        <dbReference type="ARBA" id="ARBA00022884"/>
    </source>
</evidence>
<dbReference type="EMBL" id="BTCM01000002">
    <property type="protein sequence ID" value="GMK56090.1"/>
    <property type="molecule type" value="Genomic_DNA"/>
</dbReference>
<dbReference type="GO" id="GO:0034476">
    <property type="term" value="P:U5 snRNA 3'-end processing"/>
    <property type="evidence" value="ECO:0007669"/>
    <property type="project" value="TreeGrafter"/>
</dbReference>
<dbReference type="GO" id="GO:0035925">
    <property type="term" value="F:mRNA 3'-UTR AU-rich region binding"/>
    <property type="evidence" value="ECO:0007669"/>
    <property type="project" value="TreeGrafter"/>
</dbReference>
<keyword evidence="12" id="KW-1185">Reference proteome</keyword>
<dbReference type="PANTHER" id="PTHR11097">
    <property type="entry name" value="EXOSOME COMPLEX EXONUCLEASE RIBOSOMAL RNA PROCESSING PROTEIN"/>
    <property type="match status" value="1"/>
</dbReference>
<dbReference type="FunFam" id="3.30.230.70:FF:000017">
    <property type="entry name" value="Exosome complex component Rrp42"/>
    <property type="match status" value="1"/>
</dbReference>
<reference evidence="11" key="2">
    <citation type="submission" date="2023-06" db="EMBL/GenBank/DDBJ databases">
        <authorList>
            <person name="Kobayashi Y."/>
            <person name="Kayamori A."/>
            <person name="Aoki K."/>
            <person name="Shiwa Y."/>
            <person name="Fujita N."/>
            <person name="Sugita T."/>
            <person name="Iwasaki W."/>
            <person name="Tanaka N."/>
            <person name="Takashima M."/>
        </authorList>
    </citation>
    <scope>NUCLEOTIDE SEQUENCE</scope>
    <source>
        <strain evidence="11">HIS016</strain>
    </source>
</reference>
<dbReference type="GO" id="GO:0016075">
    <property type="term" value="P:rRNA catabolic process"/>
    <property type="evidence" value="ECO:0007669"/>
    <property type="project" value="TreeGrafter"/>
</dbReference>
<dbReference type="SUPFAM" id="SSF55666">
    <property type="entry name" value="Ribonuclease PH domain 2-like"/>
    <property type="match status" value="1"/>
</dbReference>
<evidence type="ECO:0000259" key="10">
    <source>
        <dbReference type="Pfam" id="PF01138"/>
    </source>
</evidence>
<evidence type="ECO:0000256" key="8">
    <source>
        <dbReference type="ARBA" id="ARBA00023242"/>
    </source>
</evidence>
<feature type="domain" description="Exoribonuclease phosphorolytic" evidence="10">
    <location>
        <begin position="51"/>
        <end position="184"/>
    </location>
</feature>
<dbReference type="GO" id="GO:0005730">
    <property type="term" value="C:nucleolus"/>
    <property type="evidence" value="ECO:0007669"/>
    <property type="project" value="UniProtKB-SubCell"/>
</dbReference>
<evidence type="ECO:0000256" key="4">
    <source>
        <dbReference type="ARBA" id="ARBA00022490"/>
    </source>
</evidence>
<dbReference type="InterPro" id="IPR033196">
    <property type="entry name" value="Rrp43"/>
</dbReference>
<organism evidence="11 12">
    <name type="scientific">Cutaneotrichosporon spelunceum</name>
    <dbReference type="NCBI Taxonomy" id="1672016"/>
    <lineage>
        <taxon>Eukaryota</taxon>
        <taxon>Fungi</taxon>
        <taxon>Dikarya</taxon>
        <taxon>Basidiomycota</taxon>
        <taxon>Agaricomycotina</taxon>
        <taxon>Tremellomycetes</taxon>
        <taxon>Trichosporonales</taxon>
        <taxon>Trichosporonaceae</taxon>
        <taxon>Cutaneotrichosporon</taxon>
    </lineage>
</organism>
<dbReference type="GO" id="GO:0000176">
    <property type="term" value="C:nuclear exosome (RNase complex)"/>
    <property type="evidence" value="ECO:0007669"/>
    <property type="project" value="UniProtKB-ARBA"/>
</dbReference>
<evidence type="ECO:0000256" key="1">
    <source>
        <dbReference type="ARBA" id="ARBA00004496"/>
    </source>
</evidence>
<dbReference type="InterPro" id="IPR036345">
    <property type="entry name" value="ExoRNase_PH_dom2_sf"/>
</dbReference>
<keyword evidence="6" id="KW-0271">Exosome</keyword>
<dbReference type="PANTHER" id="PTHR11097:SF9">
    <property type="entry name" value="EXOSOME COMPLEX COMPONENT RRP43"/>
    <property type="match status" value="1"/>
</dbReference>
<dbReference type="SUPFAM" id="SSF54211">
    <property type="entry name" value="Ribosomal protein S5 domain 2-like"/>
    <property type="match status" value="1"/>
</dbReference>
<dbReference type="GO" id="GO:0000467">
    <property type="term" value="P:exonucleolytic trimming to generate mature 3'-end of 5.8S rRNA from tricistronic rRNA transcript (SSU-rRNA, 5.8S rRNA, LSU-rRNA)"/>
    <property type="evidence" value="ECO:0007669"/>
    <property type="project" value="TreeGrafter"/>
</dbReference>
<evidence type="ECO:0000313" key="11">
    <source>
        <dbReference type="EMBL" id="GMK56090.1"/>
    </source>
</evidence>
<sequence length="291" mass="30716">MAAAVQSLPSVDSAGSSSAAAVFQRLHPDQYLTRFLDKGYRPDGRRKDAWRDVSINIGSIATADGSALVRMGDTTMVCGVKAEVAEPSGSRPDEGFVVPNVDLPALCSPRFKPGPPADEAQTMSNWLNDLIVSSRTLPTTSLVISSGKAAWAIYIDVVCINFDGNAYDAAVLAVMAALQNTRLPRATFSEDTQQVTCDASETFPLPLGRLPLTASFGVFKSTHVLPDPSAFELPLLSTTINIALDEAGNACAVRQEGLGGVTGQSGDDVLSEAWSAAEARVRTLRTVLAQS</sequence>
<dbReference type="Gene3D" id="3.30.230.70">
    <property type="entry name" value="GHMP Kinase, N-terminal domain"/>
    <property type="match status" value="1"/>
</dbReference>
<gene>
    <name evidence="11" type="ORF">CspeluHIS016_0211460</name>
</gene>
<dbReference type="InterPro" id="IPR050590">
    <property type="entry name" value="Exosome_comp_Rrp42_subfam"/>
</dbReference>
<evidence type="ECO:0000256" key="2">
    <source>
        <dbReference type="ARBA" id="ARBA00004604"/>
    </source>
</evidence>
<dbReference type="GO" id="GO:0034475">
    <property type="term" value="P:U4 snRNA 3'-end processing"/>
    <property type="evidence" value="ECO:0007669"/>
    <property type="project" value="TreeGrafter"/>
</dbReference>
<dbReference type="Proteomes" id="UP001222932">
    <property type="component" value="Unassembled WGS sequence"/>
</dbReference>
<evidence type="ECO:0000313" key="12">
    <source>
        <dbReference type="Proteomes" id="UP001222932"/>
    </source>
</evidence>
<dbReference type="GO" id="GO:0071035">
    <property type="term" value="P:nuclear polyadenylation-dependent rRNA catabolic process"/>
    <property type="evidence" value="ECO:0007669"/>
    <property type="project" value="TreeGrafter"/>
</dbReference>
<evidence type="ECO:0000256" key="5">
    <source>
        <dbReference type="ARBA" id="ARBA00022552"/>
    </source>
</evidence>
<dbReference type="InterPro" id="IPR001247">
    <property type="entry name" value="ExoRNase_PH_dom1"/>
</dbReference>
<dbReference type="Pfam" id="PF01138">
    <property type="entry name" value="RNase_PH"/>
    <property type="match status" value="1"/>
</dbReference>
<dbReference type="GO" id="GO:0034473">
    <property type="term" value="P:U1 snRNA 3'-end processing"/>
    <property type="evidence" value="ECO:0007669"/>
    <property type="project" value="TreeGrafter"/>
</dbReference>
<dbReference type="InterPro" id="IPR027408">
    <property type="entry name" value="PNPase/RNase_PH_dom_sf"/>
</dbReference>
<dbReference type="GO" id="GO:0071028">
    <property type="term" value="P:nuclear mRNA surveillance"/>
    <property type="evidence" value="ECO:0007669"/>
    <property type="project" value="TreeGrafter"/>
</dbReference>
<evidence type="ECO:0000256" key="9">
    <source>
        <dbReference type="ARBA" id="ARBA00030617"/>
    </source>
</evidence>
<evidence type="ECO:0000256" key="3">
    <source>
        <dbReference type="ARBA" id="ARBA00006678"/>
    </source>
</evidence>
<dbReference type="GO" id="GO:0000177">
    <property type="term" value="C:cytoplasmic exosome (RNase complex)"/>
    <property type="evidence" value="ECO:0007669"/>
    <property type="project" value="TreeGrafter"/>
</dbReference>
<comment type="similarity">
    <text evidence="3">Belongs to the RNase PH family.</text>
</comment>
<dbReference type="InterPro" id="IPR020568">
    <property type="entry name" value="Ribosomal_Su5_D2-typ_SF"/>
</dbReference>
<dbReference type="CDD" id="cd11369">
    <property type="entry name" value="RNase_PH_RRP43"/>
    <property type="match status" value="1"/>
</dbReference>